<accession>A0ACD0NNL1</accession>
<dbReference type="Proteomes" id="UP000245626">
    <property type="component" value="Unassembled WGS sequence"/>
</dbReference>
<organism evidence="1 2">
    <name type="scientific">Violaceomyces palustris</name>
    <dbReference type="NCBI Taxonomy" id="1673888"/>
    <lineage>
        <taxon>Eukaryota</taxon>
        <taxon>Fungi</taxon>
        <taxon>Dikarya</taxon>
        <taxon>Basidiomycota</taxon>
        <taxon>Ustilaginomycotina</taxon>
        <taxon>Ustilaginomycetes</taxon>
        <taxon>Violaceomycetales</taxon>
        <taxon>Violaceomycetaceae</taxon>
        <taxon>Violaceomyces</taxon>
    </lineage>
</organism>
<proteinExistence type="predicted"/>
<sequence length="130" mass="15275">MASQIPEDALHKVLEKIQTQVVTSQRQLGMVRAQIQGRERERKLNQLTLKQIEEVDQETNLYASVGKMFMMESREKVIKDLKEREKSAQEDVENLTKKQKYLEKQFNEGQAHLRDIFSSVDRQQREQVSA</sequence>
<evidence type="ECO:0000313" key="2">
    <source>
        <dbReference type="Proteomes" id="UP000245626"/>
    </source>
</evidence>
<protein>
    <submittedName>
        <fullName evidence="1">Prefoldin</fullName>
    </submittedName>
</protein>
<gene>
    <name evidence="1" type="ORF">IE53DRAFT_321333</name>
</gene>
<reference evidence="1 2" key="1">
    <citation type="journal article" date="2018" name="Mol. Biol. Evol.">
        <title>Broad Genomic Sampling Reveals a Smut Pathogenic Ancestry of the Fungal Clade Ustilaginomycotina.</title>
        <authorList>
            <person name="Kijpornyongpan T."/>
            <person name="Mondo S.J."/>
            <person name="Barry K."/>
            <person name="Sandor L."/>
            <person name="Lee J."/>
            <person name="Lipzen A."/>
            <person name="Pangilinan J."/>
            <person name="LaButti K."/>
            <person name="Hainaut M."/>
            <person name="Henrissat B."/>
            <person name="Grigoriev I.V."/>
            <person name="Spatafora J.W."/>
            <person name="Aime M.C."/>
        </authorList>
    </citation>
    <scope>NUCLEOTIDE SEQUENCE [LARGE SCALE GENOMIC DNA]</scope>
    <source>
        <strain evidence="1 2">SA 807</strain>
    </source>
</reference>
<keyword evidence="2" id="KW-1185">Reference proteome</keyword>
<dbReference type="EMBL" id="KZ820451">
    <property type="protein sequence ID" value="PWN47369.1"/>
    <property type="molecule type" value="Genomic_DNA"/>
</dbReference>
<name>A0ACD0NNL1_9BASI</name>
<evidence type="ECO:0000313" key="1">
    <source>
        <dbReference type="EMBL" id="PWN47369.1"/>
    </source>
</evidence>